<feature type="region of interest" description="Disordered" evidence="1">
    <location>
        <begin position="847"/>
        <end position="1111"/>
    </location>
</feature>
<feature type="compositionally biased region" description="Basic and acidic residues" evidence="1">
    <location>
        <begin position="592"/>
        <end position="601"/>
    </location>
</feature>
<feature type="compositionally biased region" description="Acidic residues" evidence="1">
    <location>
        <begin position="388"/>
        <end position="402"/>
    </location>
</feature>
<feature type="compositionally biased region" description="Basic and acidic residues" evidence="1">
    <location>
        <begin position="198"/>
        <end position="211"/>
    </location>
</feature>
<feature type="region of interest" description="Disordered" evidence="1">
    <location>
        <begin position="1"/>
        <end position="35"/>
    </location>
</feature>
<feature type="compositionally biased region" description="Polar residues" evidence="1">
    <location>
        <begin position="446"/>
        <end position="455"/>
    </location>
</feature>
<evidence type="ECO:0000313" key="2">
    <source>
        <dbReference type="EMBL" id="KAK7543450.1"/>
    </source>
</evidence>
<feature type="compositionally biased region" description="Basic and acidic residues" evidence="1">
    <location>
        <begin position="770"/>
        <end position="794"/>
    </location>
</feature>
<reference evidence="2 3" key="1">
    <citation type="submission" date="2024-04" db="EMBL/GenBank/DDBJ databases">
        <title>Phyllosticta paracitricarpa is synonymous to the EU quarantine fungus P. citricarpa based on phylogenomic analyses.</title>
        <authorList>
            <consortium name="Lawrence Berkeley National Laboratory"/>
            <person name="Van Ingen-Buijs V.A."/>
            <person name="Van Westerhoven A.C."/>
            <person name="Haridas S."/>
            <person name="Skiadas P."/>
            <person name="Martin F."/>
            <person name="Groenewald J.Z."/>
            <person name="Crous P.W."/>
            <person name="Seidl M.F."/>
        </authorList>
    </citation>
    <scope>NUCLEOTIDE SEQUENCE [LARGE SCALE GENOMIC DNA]</scope>
    <source>
        <strain evidence="2 3">CBS 122670</strain>
    </source>
</reference>
<feature type="compositionally biased region" description="Polar residues" evidence="1">
    <location>
        <begin position="642"/>
        <end position="652"/>
    </location>
</feature>
<comment type="caution">
    <text evidence="2">The sequence shown here is derived from an EMBL/GenBank/DDBJ whole genome shotgun (WGS) entry which is preliminary data.</text>
</comment>
<feature type="compositionally biased region" description="Acidic residues" evidence="1">
    <location>
        <begin position="297"/>
        <end position="309"/>
    </location>
</feature>
<feature type="compositionally biased region" description="Basic and acidic residues" evidence="1">
    <location>
        <begin position="495"/>
        <end position="515"/>
    </location>
</feature>
<keyword evidence="3" id="KW-1185">Reference proteome</keyword>
<evidence type="ECO:0000313" key="3">
    <source>
        <dbReference type="Proteomes" id="UP001365128"/>
    </source>
</evidence>
<organism evidence="2 3">
    <name type="scientific">Phyllosticta citricarpa</name>
    <dbReference type="NCBI Taxonomy" id="55181"/>
    <lineage>
        <taxon>Eukaryota</taxon>
        <taxon>Fungi</taxon>
        <taxon>Dikarya</taxon>
        <taxon>Ascomycota</taxon>
        <taxon>Pezizomycotina</taxon>
        <taxon>Dothideomycetes</taxon>
        <taxon>Dothideomycetes incertae sedis</taxon>
        <taxon>Botryosphaeriales</taxon>
        <taxon>Phyllostictaceae</taxon>
        <taxon>Phyllosticta</taxon>
    </lineage>
</organism>
<accession>A0ABR1MAJ4</accession>
<evidence type="ECO:0000256" key="1">
    <source>
        <dbReference type="SAM" id="MobiDB-lite"/>
    </source>
</evidence>
<feature type="compositionally biased region" description="Basic and acidic residues" evidence="1">
    <location>
        <begin position="683"/>
        <end position="695"/>
    </location>
</feature>
<feature type="compositionally biased region" description="Polar residues" evidence="1">
    <location>
        <begin position="365"/>
        <end position="374"/>
    </location>
</feature>
<gene>
    <name evidence="2" type="ORF">IWX46DRAFT_641510</name>
</gene>
<feature type="region of interest" description="Disordered" evidence="1">
    <location>
        <begin position="539"/>
        <end position="830"/>
    </location>
</feature>
<protein>
    <submittedName>
        <fullName evidence="2">Uncharacterized protein</fullName>
    </submittedName>
</protein>
<feature type="compositionally biased region" description="Polar residues" evidence="1">
    <location>
        <begin position="138"/>
        <end position="161"/>
    </location>
</feature>
<feature type="compositionally biased region" description="Polar residues" evidence="1">
    <location>
        <begin position="1095"/>
        <end position="1104"/>
    </location>
</feature>
<name>A0ABR1MAJ4_9PEZI</name>
<dbReference type="Proteomes" id="UP001365128">
    <property type="component" value="Unassembled WGS sequence"/>
</dbReference>
<feature type="compositionally biased region" description="Basic and acidic residues" evidence="1">
    <location>
        <begin position="421"/>
        <end position="445"/>
    </location>
</feature>
<feature type="compositionally biased region" description="Basic and acidic residues" evidence="1">
    <location>
        <begin position="313"/>
        <end position="330"/>
    </location>
</feature>
<feature type="compositionally biased region" description="Polar residues" evidence="1">
    <location>
        <begin position="707"/>
        <end position="719"/>
    </location>
</feature>
<feature type="region of interest" description="Disordered" evidence="1">
    <location>
        <begin position="53"/>
        <end position="90"/>
    </location>
</feature>
<sequence>MGNEQSVPTPAVEDNAKSQDPAVVAGDPTRDPLNDVTEPAIVSALAIETDNVKFHDGLPTPPATFDNPPAQVAPEPPTAPIGIPRQNADARDKRPAFLRRLTTMPSAVLTAQTHAENVTATPTSPSPEKTLKSVAKEQLNTVSSPRVGSATNPSVTDNESCFPSPERDSEPKAASATVTCPPEPDNKELAQSLSSLQSEERSRFEGARWDAPRSGSVSPLSCDHVSNGALELQDQDRDDTESHMMGGIPTPPRETTFDGTRPVAFSMDDWAWRMEFLPSEASDDDNDIDPGFFPLPDGDDDSFADDELSFLDPGRESALRGESRNEDHTLDLALVRTASSAESTQKAPSLVRSEARADAGVGDNDANQQANATTGEPETEATKHEEEPAPEETENDVVEPEAVEEKSTVEELTETDIVENLEVREQVPRDGKQNKNEQTAEREQTSPEITNQQEASFVRTPPDSLPLDASPQPSRKVVEPDNRRDSAMYQLSLESPRDMDQLQTIKEPEPADQRKRMSLASIEDIAGELSLAELEASVSKLEPQSSDLQDVELSKGKEPASSVTSDLAAESITRQLENDGSIVESQPVEANPAKEEPRESSESEVAETVPVAPTLESLPKRDHVAAVNERPTTAHPSRVAADTSSRPLSAPSNPLPVSEGAPAREKSKSWKTWPALVNRAARSKSEASRTEKDPVEILPATPILSKNAESTQQEQAKGTEQSKTEVADDLIEPNKTSGLVSKIPTPAEQSKTKEKKKRSSILGSIFRHSSTKDEKSKSKENAKLEKAKEKETKLGKKNSKIAGVYRRSSKRQMDGGKEEQKELSAPSSRPMTAMAILDTQMVDEPLPLEKPNKAKEVKGTEGVLKDAAGEQKTEFAGKGKYGLPSASLGIPTLLQSPSKKKQNHAEAAWYHRRSAPPKAHTSKDAQLPRRASMGIFGGSDSTEGRKSQGSNLPQARPAQPQNRRASVHVPQHLPLRANPLLPPADDSPYARATTGIPQPSTSKIFSYPNRNPPYRGVARTNSSPIQGMSSVAQPQPQTQAPRAGPSRIPSPNLSQVPVGRRNMAPRLPSQQRMVDVRRSNTFSASSQAGLGLVPETNQSTPESSSAREKYGAENYEEPLKGTSVAISAPPPASAGIVANSAKDEQSFVAELADTDVGRRGSEDIAMRATSYPGMEWVPEDMETTCRTNRRT</sequence>
<feature type="compositionally biased region" description="Polar residues" evidence="1">
    <location>
        <begin position="114"/>
        <end position="127"/>
    </location>
</feature>
<feature type="compositionally biased region" description="Basic and acidic residues" evidence="1">
    <location>
        <begin position="850"/>
        <end position="877"/>
    </location>
</feature>
<feature type="compositionally biased region" description="Low complexity" evidence="1">
    <location>
        <begin position="1032"/>
        <end position="1045"/>
    </location>
</feature>
<dbReference type="EMBL" id="JBBPDW010000020">
    <property type="protein sequence ID" value="KAK7543450.1"/>
    <property type="molecule type" value="Genomic_DNA"/>
</dbReference>
<feature type="compositionally biased region" description="Basic and acidic residues" evidence="1">
    <location>
        <begin position="811"/>
        <end position="822"/>
    </location>
</feature>
<feature type="compositionally biased region" description="Polar residues" evidence="1">
    <location>
        <begin position="1079"/>
        <end position="1088"/>
    </location>
</feature>
<feature type="compositionally biased region" description="Polar residues" evidence="1">
    <location>
        <begin position="995"/>
        <end position="1004"/>
    </location>
</feature>
<proteinExistence type="predicted"/>
<feature type="compositionally biased region" description="Polar residues" evidence="1">
    <location>
        <begin position="1019"/>
        <end position="1031"/>
    </location>
</feature>
<feature type="region of interest" description="Disordered" evidence="1">
    <location>
        <begin position="279"/>
        <end position="516"/>
    </location>
</feature>
<feature type="compositionally biased region" description="Basic and acidic residues" evidence="1">
    <location>
        <begin position="476"/>
        <end position="486"/>
    </location>
</feature>
<feature type="compositionally biased region" description="Polar residues" evidence="1">
    <location>
        <begin position="337"/>
        <end position="347"/>
    </location>
</feature>
<feature type="region of interest" description="Disordered" evidence="1">
    <location>
        <begin position="114"/>
        <end position="261"/>
    </location>
</feature>
<feature type="compositionally biased region" description="Polar residues" evidence="1">
    <location>
        <begin position="947"/>
        <end position="964"/>
    </location>
</feature>